<proteinExistence type="predicted"/>
<dbReference type="AlphaFoldDB" id="A0A7N2LH41"/>
<evidence type="ECO:0000313" key="2">
    <source>
        <dbReference type="Proteomes" id="UP000594261"/>
    </source>
</evidence>
<dbReference type="Proteomes" id="UP000594261">
    <property type="component" value="Chromosome 4"/>
</dbReference>
<protein>
    <submittedName>
        <fullName evidence="1">Uncharacterized protein</fullName>
    </submittedName>
</protein>
<organism evidence="1 2">
    <name type="scientific">Quercus lobata</name>
    <name type="common">Valley oak</name>
    <dbReference type="NCBI Taxonomy" id="97700"/>
    <lineage>
        <taxon>Eukaryota</taxon>
        <taxon>Viridiplantae</taxon>
        <taxon>Streptophyta</taxon>
        <taxon>Embryophyta</taxon>
        <taxon>Tracheophyta</taxon>
        <taxon>Spermatophyta</taxon>
        <taxon>Magnoliopsida</taxon>
        <taxon>eudicotyledons</taxon>
        <taxon>Gunneridae</taxon>
        <taxon>Pentapetalae</taxon>
        <taxon>rosids</taxon>
        <taxon>fabids</taxon>
        <taxon>Fagales</taxon>
        <taxon>Fagaceae</taxon>
        <taxon>Quercus</taxon>
    </lineage>
</organism>
<dbReference type="EnsemblPlants" id="QL04p063923:mrna">
    <property type="protein sequence ID" value="QL04p063923:mrna"/>
    <property type="gene ID" value="QL04p063923"/>
</dbReference>
<evidence type="ECO:0000313" key="1">
    <source>
        <dbReference type="EnsemblPlants" id="QL04p063923:mrna"/>
    </source>
</evidence>
<dbReference type="InParanoid" id="A0A7N2LH41"/>
<dbReference type="EMBL" id="LRBV02000004">
    <property type="status" value="NOT_ANNOTATED_CDS"/>
    <property type="molecule type" value="Genomic_DNA"/>
</dbReference>
<reference evidence="1" key="2">
    <citation type="submission" date="2021-01" db="UniProtKB">
        <authorList>
            <consortium name="EnsemblPlants"/>
        </authorList>
    </citation>
    <scope>IDENTIFICATION</scope>
</reference>
<dbReference type="Gramene" id="QL04p063923:mrna">
    <property type="protein sequence ID" value="QL04p063923:mrna"/>
    <property type="gene ID" value="QL04p063923"/>
</dbReference>
<accession>A0A7N2LH41</accession>
<keyword evidence="2" id="KW-1185">Reference proteome</keyword>
<sequence length="194" mass="21835">MSSLKRKTKIKIDTLFLTPIPLQIADDSSHSRRPFAFPIPTPNRRRLFAFPATLRIPSNRLPFAFLRIGDPSPPFAPATASLRIGDLAPPFAESSHCVSTTTSFPLSLSTAPLRRSKSDSKISSFTPRNWQRRLRQECRNVESLGIQREEKSVQKAIRDAAKRNDMGVELEHPDHIIQCLSFNEGSTTSLKLRL</sequence>
<reference evidence="1 2" key="1">
    <citation type="journal article" date="2016" name="G3 (Bethesda)">
        <title>First Draft Assembly and Annotation of the Genome of a California Endemic Oak Quercus lobata Nee (Fagaceae).</title>
        <authorList>
            <person name="Sork V.L."/>
            <person name="Fitz-Gibbon S.T."/>
            <person name="Puiu D."/>
            <person name="Crepeau M."/>
            <person name="Gugger P.F."/>
            <person name="Sherman R."/>
            <person name="Stevens K."/>
            <person name="Langley C.H."/>
            <person name="Pellegrini M."/>
            <person name="Salzberg S.L."/>
        </authorList>
    </citation>
    <scope>NUCLEOTIDE SEQUENCE [LARGE SCALE GENOMIC DNA]</scope>
    <source>
        <strain evidence="1 2">cv. SW786</strain>
    </source>
</reference>
<name>A0A7N2LH41_QUELO</name>